<dbReference type="InterPro" id="IPR003439">
    <property type="entry name" value="ABC_transporter-like_ATP-bd"/>
</dbReference>
<keyword evidence="3" id="KW-0067">ATP-binding</keyword>
<dbReference type="SMART" id="SM00382">
    <property type="entry name" value="AAA"/>
    <property type="match status" value="1"/>
</dbReference>
<dbReference type="EMBL" id="HG793153">
    <property type="protein sequence ID" value="CRL27025.1"/>
    <property type="molecule type" value="Genomic_DNA"/>
</dbReference>
<keyword evidence="5 6" id="KW-0472">Membrane</keyword>
<dbReference type="GO" id="GO:0042626">
    <property type="term" value="F:ATPase-coupled transmembrane transporter activity"/>
    <property type="evidence" value="ECO:0007669"/>
    <property type="project" value="TreeGrafter"/>
</dbReference>
<evidence type="ECO:0000259" key="7">
    <source>
        <dbReference type="PROSITE" id="PS50893"/>
    </source>
</evidence>
<dbReference type="InterPro" id="IPR036640">
    <property type="entry name" value="ABC1_TM_sf"/>
</dbReference>
<dbReference type="AlphaFoldDB" id="A0A0G4PKU0"/>
<keyword evidence="9" id="KW-1185">Reference proteome</keyword>
<keyword evidence="4 6" id="KW-1133">Transmembrane helix</keyword>
<keyword evidence="1 6" id="KW-0812">Transmembrane</keyword>
<evidence type="ECO:0000313" key="9">
    <source>
        <dbReference type="Proteomes" id="UP000053732"/>
    </source>
</evidence>
<feature type="domain" description="ABC transporter" evidence="7">
    <location>
        <begin position="194"/>
        <end position="391"/>
    </location>
</feature>
<protein>
    <submittedName>
        <fullName evidence="8">ATPase, AAA+ type, core</fullName>
    </submittedName>
</protein>
<dbReference type="STRING" id="1429867.A0A0G4PKU0"/>
<dbReference type="GO" id="GO:0016887">
    <property type="term" value="F:ATP hydrolysis activity"/>
    <property type="evidence" value="ECO:0007669"/>
    <property type="project" value="InterPro"/>
</dbReference>
<evidence type="ECO:0000256" key="6">
    <source>
        <dbReference type="SAM" id="Phobius"/>
    </source>
</evidence>
<dbReference type="InterPro" id="IPR003593">
    <property type="entry name" value="AAA+_ATPase"/>
</dbReference>
<accession>A0A0G4PKU0</accession>
<feature type="transmembrane region" description="Helical" evidence="6">
    <location>
        <begin position="131"/>
        <end position="150"/>
    </location>
</feature>
<evidence type="ECO:0000256" key="2">
    <source>
        <dbReference type="ARBA" id="ARBA00022741"/>
    </source>
</evidence>
<keyword evidence="2" id="KW-0547">Nucleotide-binding</keyword>
<dbReference type="GO" id="GO:0016020">
    <property type="term" value="C:membrane"/>
    <property type="evidence" value="ECO:0007669"/>
    <property type="project" value="UniProtKB-SubCell"/>
</dbReference>
<evidence type="ECO:0000256" key="4">
    <source>
        <dbReference type="ARBA" id="ARBA00022989"/>
    </source>
</evidence>
<evidence type="ECO:0000313" key="8">
    <source>
        <dbReference type="EMBL" id="CRL27025.1"/>
    </source>
</evidence>
<name>A0A0G4PKU0_PENC3</name>
<dbReference type="SUPFAM" id="SSF90123">
    <property type="entry name" value="ABC transporter transmembrane region"/>
    <property type="match status" value="1"/>
</dbReference>
<evidence type="ECO:0000256" key="5">
    <source>
        <dbReference type="ARBA" id="ARBA00023136"/>
    </source>
</evidence>
<dbReference type="PANTHER" id="PTHR24223">
    <property type="entry name" value="ATP-BINDING CASSETTE SUB-FAMILY C"/>
    <property type="match status" value="1"/>
</dbReference>
<evidence type="ECO:0000256" key="1">
    <source>
        <dbReference type="ARBA" id="ARBA00022692"/>
    </source>
</evidence>
<evidence type="ECO:0000256" key="3">
    <source>
        <dbReference type="ARBA" id="ARBA00022840"/>
    </source>
</evidence>
<dbReference type="GO" id="GO:0005524">
    <property type="term" value="F:ATP binding"/>
    <property type="evidence" value="ECO:0007669"/>
    <property type="project" value="UniProtKB-KW"/>
</dbReference>
<dbReference type="Proteomes" id="UP000053732">
    <property type="component" value="Unassembled WGS sequence"/>
</dbReference>
<feature type="transmembrane region" description="Helical" evidence="6">
    <location>
        <begin position="100"/>
        <end position="119"/>
    </location>
</feature>
<dbReference type="InterPro" id="IPR027417">
    <property type="entry name" value="P-loop_NTPase"/>
</dbReference>
<dbReference type="Gene3D" id="3.40.50.300">
    <property type="entry name" value="P-loop containing nucleotide triphosphate hydrolases"/>
    <property type="match status" value="2"/>
</dbReference>
<dbReference type="Pfam" id="PF00005">
    <property type="entry name" value="ABC_tran"/>
    <property type="match status" value="1"/>
</dbReference>
<dbReference type="PANTHER" id="PTHR24223:SF399">
    <property type="entry name" value="ABC TRANSPORTER ATNG"/>
    <property type="match status" value="1"/>
</dbReference>
<organism evidence="8 9">
    <name type="scientific">Penicillium camemberti (strain FM 013)</name>
    <dbReference type="NCBI Taxonomy" id="1429867"/>
    <lineage>
        <taxon>Eukaryota</taxon>
        <taxon>Fungi</taxon>
        <taxon>Dikarya</taxon>
        <taxon>Ascomycota</taxon>
        <taxon>Pezizomycotina</taxon>
        <taxon>Eurotiomycetes</taxon>
        <taxon>Eurotiomycetidae</taxon>
        <taxon>Eurotiales</taxon>
        <taxon>Aspergillaceae</taxon>
        <taxon>Penicillium</taxon>
    </lineage>
</organism>
<dbReference type="SUPFAM" id="SSF52540">
    <property type="entry name" value="P-loop containing nucleoside triphosphate hydrolases"/>
    <property type="match status" value="1"/>
</dbReference>
<gene>
    <name evidence="8" type="ORF">PCAMFM013_S020g000184</name>
</gene>
<sequence>MKGSVVIKAFSEGICSLVMSRNSLTIPEATEATRAELISNSNMICSTMMLWKFHPCKYSSVVSQDMSLLDMQLPAAFGISLQNVLTCIAQDALIATGSGYMSVVIPFCIMAGWTIQAFYLRTSRKKTSSGALGVALVNLLSFNATLASLITNWTQLETSLGAIVRVKQFVTDLQLQPARNEIACPEGWPWEGRVEFRKVSASYGGHVSTPVLRSVSFSLEGGQKLGICGRTGSGKSSLLACFFSLVSITSGEIFIDGVDISTLPKEKLHSALVPISQNPLVIPGSIRENLSLGITSTIDDSAMVSVLKEVGLWTIIMDEPTAGFDEHTERLAMGLLREKLKGRTIISIAHQINTVMDSDLVMVLKHGTVSELGAPQELLSRRGMFWQLYSAKTT</sequence>
<proteinExistence type="predicted"/>
<dbReference type="PROSITE" id="PS50893">
    <property type="entry name" value="ABC_TRANSPORTER_2"/>
    <property type="match status" value="1"/>
</dbReference>
<dbReference type="InterPro" id="IPR050173">
    <property type="entry name" value="ABC_transporter_C-like"/>
</dbReference>
<reference evidence="8 9" key="1">
    <citation type="journal article" date="2014" name="Nat. Commun.">
        <title>Multiple recent horizontal transfers of a large genomic region in cheese making fungi.</title>
        <authorList>
            <person name="Cheeseman K."/>
            <person name="Ropars J."/>
            <person name="Renault P."/>
            <person name="Dupont J."/>
            <person name="Gouzy J."/>
            <person name="Branca A."/>
            <person name="Abraham A.L."/>
            <person name="Ceppi M."/>
            <person name="Conseiller E."/>
            <person name="Debuchy R."/>
            <person name="Malagnac F."/>
            <person name="Goarin A."/>
            <person name="Silar P."/>
            <person name="Lacoste S."/>
            <person name="Sallet E."/>
            <person name="Bensimon A."/>
            <person name="Giraud T."/>
            <person name="Brygoo Y."/>
        </authorList>
    </citation>
    <scope>NUCLEOTIDE SEQUENCE [LARGE SCALE GENOMIC DNA]</scope>
    <source>
        <strain evidence="9">FM 013</strain>
    </source>
</reference>